<gene>
    <name evidence="11" type="primary">ABCG15</name>
    <name evidence="12" type="synonym">ABCG12</name>
</gene>
<dbReference type="InterPro" id="IPR027417">
    <property type="entry name" value="P-loop_NTPase"/>
</dbReference>
<dbReference type="OrthoDB" id="66620at2759"/>
<evidence type="ECO:0000256" key="3">
    <source>
        <dbReference type="ARBA" id="ARBA00022448"/>
    </source>
</evidence>
<dbReference type="Pfam" id="PF19055">
    <property type="entry name" value="ABC2_membrane_7"/>
    <property type="match status" value="1"/>
</dbReference>
<comment type="similarity">
    <text evidence="2">Belongs to the ABC transporter superfamily. ABCG family. Eye pigment precursor importer (TC 3.A.1.204) subfamily.</text>
</comment>
<accession>A0A3R5SLG7</accession>
<dbReference type="GO" id="GO:0030659">
    <property type="term" value="C:cytoplasmic vesicle membrane"/>
    <property type="evidence" value="ECO:0007669"/>
    <property type="project" value="TreeGrafter"/>
</dbReference>
<dbReference type="InterPro" id="IPR017871">
    <property type="entry name" value="ABC_transporter-like_CS"/>
</dbReference>
<evidence type="ECO:0000313" key="12">
    <source>
        <dbReference type="EMBL" id="QER78513.1"/>
    </source>
</evidence>
<dbReference type="InterPro" id="IPR043926">
    <property type="entry name" value="ABCG_dom"/>
</dbReference>
<dbReference type="InterPro" id="IPR003439">
    <property type="entry name" value="ABC_transporter-like_ATP-bd"/>
</dbReference>
<dbReference type="SUPFAM" id="SSF52540">
    <property type="entry name" value="P-loop containing nucleoside triphosphate hydrolases"/>
    <property type="match status" value="1"/>
</dbReference>
<keyword evidence="8 9" id="KW-0472">Membrane</keyword>
<evidence type="ECO:0000256" key="7">
    <source>
        <dbReference type="ARBA" id="ARBA00022989"/>
    </source>
</evidence>
<dbReference type="EMBL" id="MK334160">
    <property type="protein sequence ID" value="QER78513.1"/>
    <property type="molecule type" value="mRNA"/>
</dbReference>
<evidence type="ECO:0000256" key="1">
    <source>
        <dbReference type="ARBA" id="ARBA00004141"/>
    </source>
</evidence>
<evidence type="ECO:0000313" key="11">
    <source>
        <dbReference type="EMBL" id="QAA95931.1"/>
    </source>
</evidence>
<keyword evidence="3" id="KW-0813">Transport</keyword>
<keyword evidence="4 9" id="KW-0812">Transmembrane</keyword>
<feature type="transmembrane region" description="Helical" evidence="9">
    <location>
        <begin position="581"/>
        <end position="599"/>
    </location>
</feature>
<feature type="transmembrane region" description="Helical" evidence="9">
    <location>
        <begin position="427"/>
        <end position="454"/>
    </location>
</feature>
<dbReference type="GO" id="GO:0140359">
    <property type="term" value="F:ABC-type transporter activity"/>
    <property type="evidence" value="ECO:0007669"/>
    <property type="project" value="InterPro"/>
</dbReference>
<feature type="transmembrane region" description="Helical" evidence="9">
    <location>
        <begin position="460"/>
        <end position="482"/>
    </location>
</feature>
<protein>
    <submittedName>
        <fullName evidence="11">ATP-binding cassette sub-family G member 15</fullName>
    </submittedName>
    <submittedName>
        <fullName evidence="12">ATP-binding cassette transporter</fullName>
    </submittedName>
</protein>
<dbReference type="InterPro" id="IPR003593">
    <property type="entry name" value="AAA+_ATPase"/>
</dbReference>
<sequence>MKDNIALSWENITLYAPPKVSGGSIFSRKKTSGSSKVKLLNNVSGLAVSGSLTAIMGPSGAGKTTLLTTISQRTTGDFSGSLLLNGHQIDKNLMSRISGFVPQNDMAFEGLTVREHLEFMARLKMDKRTSYQSRRCIVATLVQDLGLAKCYNTQLSRLSGGEKKRVSLAVQMLTDPPFLFCDEPTTGLDSFSAGTVIAVLRSFTQRGKAVLCTIHQPASGIFELFDRVILMVPGGRVAYQGPVDDSIQHFKKLNIHCPPAYNTAEFLIKQLAQTSQKIDWLVNQYEKSSAYSDVTREIENIAKKNQNMERVFGIEEMFLKFYSMQPPSSTTQLSWLVWRSGLTQIRNLRIICLRLIMYMFTGVLIASPYMNSPNLDQTSIQNLQGFFYSCISETVFTHTYSVLYTFPAEIPILLREVNHNVYKPKAYYLSKVLVLLPKTIIETFLFSSVVFWIAGLNSGALGFASFITPITIAAITSTAYGFCVSAMFESLATASLLSVPLDFVSYVFSGIFIHLGSLPTYTFWLKYISRFYYATEAISILQWSQVEHIDCPANFNSTCITTGLGVLHKYGYHKDSLGFDFLGLIIMYFTLHYAGYMFLKKRSRNRAVY</sequence>
<dbReference type="InterPro" id="IPR013525">
    <property type="entry name" value="ABC2_TM"/>
</dbReference>
<dbReference type="EMBL" id="MH172524">
    <property type="protein sequence ID" value="QAA95931.1"/>
    <property type="molecule type" value="mRNA"/>
</dbReference>
<evidence type="ECO:0000256" key="9">
    <source>
        <dbReference type="SAM" id="Phobius"/>
    </source>
</evidence>
<dbReference type="GO" id="GO:0005524">
    <property type="term" value="F:ATP binding"/>
    <property type="evidence" value="ECO:0007669"/>
    <property type="project" value="UniProtKB-KW"/>
</dbReference>
<reference evidence="12" key="2">
    <citation type="submission" date="2018-12" db="EMBL/GenBank/DDBJ databases">
        <authorList>
            <person name="Liu X."/>
        </authorList>
    </citation>
    <scope>NUCLEOTIDE SEQUENCE</scope>
</reference>
<dbReference type="InterPro" id="IPR050352">
    <property type="entry name" value="ABCG_transporters"/>
</dbReference>
<keyword evidence="5" id="KW-0547">Nucleotide-binding</keyword>
<evidence type="ECO:0000256" key="5">
    <source>
        <dbReference type="ARBA" id="ARBA00022741"/>
    </source>
</evidence>
<dbReference type="PANTHER" id="PTHR48041:SF139">
    <property type="entry name" value="PROTEIN SCARLET"/>
    <property type="match status" value="1"/>
</dbReference>
<dbReference type="PROSITE" id="PS00211">
    <property type="entry name" value="ABC_TRANSPORTER_1"/>
    <property type="match status" value="1"/>
</dbReference>
<evidence type="ECO:0000256" key="6">
    <source>
        <dbReference type="ARBA" id="ARBA00022840"/>
    </source>
</evidence>
<dbReference type="GO" id="GO:0016887">
    <property type="term" value="F:ATP hydrolysis activity"/>
    <property type="evidence" value="ECO:0007669"/>
    <property type="project" value="InterPro"/>
</dbReference>
<dbReference type="AlphaFoldDB" id="A0A3R5SLG7"/>
<evidence type="ECO:0000256" key="8">
    <source>
        <dbReference type="ARBA" id="ARBA00023136"/>
    </source>
</evidence>
<keyword evidence="7 9" id="KW-1133">Transmembrane helix</keyword>
<keyword evidence="6 11" id="KW-0067">ATP-binding</keyword>
<dbReference type="GO" id="GO:0005886">
    <property type="term" value="C:plasma membrane"/>
    <property type="evidence" value="ECO:0007669"/>
    <property type="project" value="TreeGrafter"/>
</dbReference>
<dbReference type="Pfam" id="PF00005">
    <property type="entry name" value="ABC_tran"/>
    <property type="match status" value="1"/>
</dbReference>
<feature type="domain" description="ABC transporter" evidence="10">
    <location>
        <begin position="20"/>
        <end position="259"/>
    </location>
</feature>
<evidence type="ECO:0000256" key="4">
    <source>
        <dbReference type="ARBA" id="ARBA00022692"/>
    </source>
</evidence>
<dbReference type="Pfam" id="PF01061">
    <property type="entry name" value="ABC2_membrane"/>
    <property type="match status" value="1"/>
</dbReference>
<comment type="subcellular location">
    <subcellularLocation>
        <location evidence="1">Membrane</location>
        <topology evidence="1">Multi-pass membrane protein</topology>
    </subcellularLocation>
</comment>
<reference evidence="11" key="1">
    <citation type="submission" date="2018-04" db="EMBL/GenBank/DDBJ databases">
        <title>The ABC transporter gene family of Asian Citrus Psyllid, Diaphorina citri.</title>
        <authorList>
            <person name="Wang Z."/>
            <person name="Zeng X."/>
        </authorList>
    </citation>
    <scope>NUCLEOTIDE SEQUENCE</scope>
</reference>
<feature type="transmembrane region" description="Helical" evidence="9">
    <location>
        <begin position="348"/>
        <end position="366"/>
    </location>
</feature>
<organism evidence="11">
    <name type="scientific">Diaphorina citri</name>
    <name type="common">Asian citrus psyllid</name>
    <dbReference type="NCBI Taxonomy" id="121845"/>
    <lineage>
        <taxon>Eukaryota</taxon>
        <taxon>Metazoa</taxon>
        <taxon>Ecdysozoa</taxon>
        <taxon>Arthropoda</taxon>
        <taxon>Hexapoda</taxon>
        <taxon>Insecta</taxon>
        <taxon>Pterygota</taxon>
        <taxon>Neoptera</taxon>
        <taxon>Paraneoptera</taxon>
        <taxon>Hemiptera</taxon>
        <taxon>Sternorrhyncha</taxon>
        <taxon>Psylloidea</taxon>
        <taxon>Psyllidae</taxon>
        <taxon>Diaphorininae</taxon>
        <taxon>Diaphorina</taxon>
    </lineage>
</organism>
<evidence type="ECO:0000256" key="2">
    <source>
        <dbReference type="ARBA" id="ARBA00005814"/>
    </source>
</evidence>
<dbReference type="PANTHER" id="PTHR48041">
    <property type="entry name" value="ABC TRANSPORTER G FAMILY MEMBER 28"/>
    <property type="match status" value="1"/>
</dbReference>
<name>A0A3R5SLG7_DIACI</name>
<evidence type="ECO:0000259" key="10">
    <source>
        <dbReference type="PROSITE" id="PS50893"/>
    </source>
</evidence>
<feature type="transmembrane region" description="Helical" evidence="9">
    <location>
        <begin position="503"/>
        <end position="524"/>
    </location>
</feature>
<dbReference type="PROSITE" id="PS50893">
    <property type="entry name" value="ABC_TRANSPORTER_2"/>
    <property type="match status" value="1"/>
</dbReference>
<dbReference type="SMART" id="SM00382">
    <property type="entry name" value="AAA"/>
    <property type="match status" value="1"/>
</dbReference>
<dbReference type="Gene3D" id="3.40.50.300">
    <property type="entry name" value="P-loop containing nucleotide triphosphate hydrolases"/>
    <property type="match status" value="1"/>
</dbReference>
<proteinExistence type="evidence at transcript level"/>